<keyword evidence="1" id="KW-1133">Transmembrane helix</keyword>
<dbReference type="Pfam" id="PF07441">
    <property type="entry name" value="BofA"/>
    <property type="match status" value="1"/>
</dbReference>
<proteinExistence type="predicted"/>
<name>A0AAE3AA45_9FIRM</name>
<keyword evidence="1" id="KW-0812">Transmembrane</keyword>
<dbReference type="AlphaFoldDB" id="A0AAE3AA45"/>
<gene>
    <name evidence="2" type="ORF">LKD36_13875</name>
</gene>
<dbReference type="EMBL" id="JAJEPS010000017">
    <property type="protein sequence ID" value="MCC2127257.1"/>
    <property type="molecule type" value="Genomic_DNA"/>
</dbReference>
<feature type="transmembrane region" description="Helical" evidence="1">
    <location>
        <begin position="6"/>
        <end position="23"/>
    </location>
</feature>
<comment type="caution">
    <text evidence="2">The sequence shown here is derived from an EMBL/GenBank/DDBJ whole genome shotgun (WGS) entry which is preliminary data.</text>
</comment>
<feature type="transmembrane region" description="Helical" evidence="1">
    <location>
        <begin position="67"/>
        <end position="87"/>
    </location>
</feature>
<dbReference type="InterPro" id="IPR010001">
    <property type="entry name" value="BofA"/>
</dbReference>
<reference evidence="2 3" key="1">
    <citation type="submission" date="2021-10" db="EMBL/GenBank/DDBJ databases">
        <title>Anaerobic single-cell dispensing facilitates the cultivation of human gut bacteria.</title>
        <authorList>
            <person name="Afrizal A."/>
        </authorList>
    </citation>
    <scope>NUCLEOTIDE SEQUENCE [LARGE SCALE GENOMIC DNA]</scope>
    <source>
        <strain evidence="2 3">CLA-AA-H276</strain>
    </source>
</reference>
<keyword evidence="3" id="KW-1185">Reference proteome</keyword>
<dbReference type="RefSeq" id="WP_308459953.1">
    <property type="nucleotide sequence ID" value="NZ_JAJEPS010000017.1"/>
</dbReference>
<sequence>MDKGMGFLTIAGSCVAVLFVVLVKHKAEVIMNFCIRAVLGQIAIYGINSLLSSYEIPVRAGMNLVSLLTSGILGFSGISLLYAILALRLL</sequence>
<evidence type="ECO:0000313" key="3">
    <source>
        <dbReference type="Proteomes" id="UP001198220"/>
    </source>
</evidence>
<protein>
    <submittedName>
        <fullName evidence="2">Pro-sigmaK processing inhibitor BofA family protein</fullName>
    </submittedName>
</protein>
<organism evidence="2 3">
    <name type="scientific">Hominiventricola filiformis</name>
    <dbReference type="NCBI Taxonomy" id="2885352"/>
    <lineage>
        <taxon>Bacteria</taxon>
        <taxon>Bacillati</taxon>
        <taxon>Bacillota</taxon>
        <taxon>Clostridia</taxon>
        <taxon>Lachnospirales</taxon>
        <taxon>Lachnospiraceae</taxon>
        <taxon>Hominiventricola</taxon>
    </lineage>
</organism>
<accession>A0AAE3AA45</accession>
<keyword evidence="1" id="KW-0472">Membrane</keyword>
<evidence type="ECO:0000256" key="1">
    <source>
        <dbReference type="SAM" id="Phobius"/>
    </source>
</evidence>
<evidence type="ECO:0000313" key="2">
    <source>
        <dbReference type="EMBL" id="MCC2127257.1"/>
    </source>
</evidence>
<dbReference type="Proteomes" id="UP001198220">
    <property type="component" value="Unassembled WGS sequence"/>
</dbReference>
<feature type="transmembrane region" description="Helical" evidence="1">
    <location>
        <begin position="30"/>
        <end position="47"/>
    </location>
</feature>